<reference evidence="7 8" key="1">
    <citation type="journal article" date="2018" name="Proc. Natl. Acad. Sci. U.S.A.">
        <title>Draft genome sequence of Camellia sinensis var. sinensis provides insights into the evolution of the tea genome and tea quality.</title>
        <authorList>
            <person name="Wei C."/>
            <person name="Yang H."/>
            <person name="Wang S."/>
            <person name="Zhao J."/>
            <person name="Liu C."/>
            <person name="Gao L."/>
            <person name="Xia E."/>
            <person name="Lu Y."/>
            <person name="Tai Y."/>
            <person name="She G."/>
            <person name="Sun J."/>
            <person name="Cao H."/>
            <person name="Tong W."/>
            <person name="Gao Q."/>
            <person name="Li Y."/>
            <person name="Deng W."/>
            <person name="Jiang X."/>
            <person name="Wang W."/>
            <person name="Chen Q."/>
            <person name="Zhang S."/>
            <person name="Li H."/>
            <person name="Wu J."/>
            <person name="Wang P."/>
            <person name="Li P."/>
            <person name="Shi C."/>
            <person name="Zheng F."/>
            <person name="Jian J."/>
            <person name="Huang B."/>
            <person name="Shan D."/>
            <person name="Shi M."/>
            <person name="Fang C."/>
            <person name="Yue Y."/>
            <person name="Li F."/>
            <person name="Li D."/>
            <person name="Wei S."/>
            <person name="Han B."/>
            <person name="Jiang C."/>
            <person name="Yin Y."/>
            <person name="Xia T."/>
            <person name="Zhang Z."/>
            <person name="Bennetzen J.L."/>
            <person name="Zhao S."/>
            <person name="Wan X."/>
        </authorList>
    </citation>
    <scope>NUCLEOTIDE SEQUENCE [LARGE SCALE GENOMIC DNA]</scope>
    <source>
        <strain evidence="8">cv. Shuchazao</strain>
        <tissue evidence="7">Leaf</tissue>
    </source>
</reference>
<gene>
    <name evidence="7" type="ORF">TEA_030120</name>
</gene>
<evidence type="ECO:0000256" key="1">
    <source>
        <dbReference type="ARBA" id="ARBA00004123"/>
    </source>
</evidence>
<dbReference type="InterPro" id="IPR044810">
    <property type="entry name" value="WRKY_plant"/>
</dbReference>
<keyword evidence="4" id="KW-0804">Transcription</keyword>
<dbReference type="SUPFAM" id="SSF118290">
    <property type="entry name" value="WRKY DNA-binding domain"/>
    <property type="match status" value="1"/>
</dbReference>
<dbReference type="FunFam" id="2.20.25.80:FF:000003">
    <property type="entry name" value="WRKY transcription factor 57"/>
    <property type="match status" value="1"/>
</dbReference>
<dbReference type="Gene3D" id="2.20.25.80">
    <property type="entry name" value="WRKY domain"/>
    <property type="match status" value="1"/>
</dbReference>
<dbReference type="STRING" id="542762.A0A4S4EN73"/>
<dbReference type="PANTHER" id="PTHR31221:SF112">
    <property type="entry name" value="WRKY TRANSCRIPTION FACTOR 50-RELATED"/>
    <property type="match status" value="1"/>
</dbReference>
<keyword evidence="2" id="KW-0805">Transcription regulation</keyword>
<dbReference type="SMART" id="SM00774">
    <property type="entry name" value="WRKY"/>
    <property type="match status" value="1"/>
</dbReference>
<keyword evidence="3" id="KW-0238">DNA-binding</keyword>
<evidence type="ECO:0000256" key="5">
    <source>
        <dbReference type="ARBA" id="ARBA00023242"/>
    </source>
</evidence>
<proteinExistence type="predicted"/>
<keyword evidence="5" id="KW-0539">Nucleus</keyword>
<organism evidence="7 8">
    <name type="scientific">Camellia sinensis var. sinensis</name>
    <name type="common">China tea</name>
    <dbReference type="NCBI Taxonomy" id="542762"/>
    <lineage>
        <taxon>Eukaryota</taxon>
        <taxon>Viridiplantae</taxon>
        <taxon>Streptophyta</taxon>
        <taxon>Embryophyta</taxon>
        <taxon>Tracheophyta</taxon>
        <taxon>Spermatophyta</taxon>
        <taxon>Magnoliopsida</taxon>
        <taxon>eudicotyledons</taxon>
        <taxon>Gunneridae</taxon>
        <taxon>Pentapetalae</taxon>
        <taxon>asterids</taxon>
        <taxon>Ericales</taxon>
        <taxon>Theaceae</taxon>
        <taxon>Camellia</taxon>
    </lineage>
</organism>
<evidence type="ECO:0000313" key="8">
    <source>
        <dbReference type="Proteomes" id="UP000306102"/>
    </source>
</evidence>
<comment type="subcellular location">
    <subcellularLocation>
        <location evidence="1">Nucleus</location>
    </subcellularLocation>
</comment>
<dbReference type="EMBL" id="SDRB02003456">
    <property type="protein sequence ID" value="THG17704.1"/>
    <property type="molecule type" value="Genomic_DNA"/>
</dbReference>
<dbReference type="GO" id="GO:0043565">
    <property type="term" value="F:sequence-specific DNA binding"/>
    <property type="evidence" value="ECO:0007669"/>
    <property type="project" value="InterPro"/>
</dbReference>
<dbReference type="SMR" id="A0A4S4EN73"/>
<feature type="domain" description="WRKY" evidence="6">
    <location>
        <begin position="112"/>
        <end position="177"/>
    </location>
</feature>
<dbReference type="AlphaFoldDB" id="A0A4S4EN73"/>
<dbReference type="InterPro" id="IPR003657">
    <property type="entry name" value="WRKY_dom"/>
</dbReference>
<name>A0A4S4EN73_CAMSN</name>
<dbReference type="InterPro" id="IPR036576">
    <property type="entry name" value="WRKY_dom_sf"/>
</dbReference>
<dbReference type="PANTHER" id="PTHR31221">
    <property type="entry name" value="WRKY TRANSCRIPTION FACTOR PROTEIN 1-RELATED"/>
    <property type="match status" value="1"/>
</dbReference>
<evidence type="ECO:0000256" key="2">
    <source>
        <dbReference type="ARBA" id="ARBA00023015"/>
    </source>
</evidence>
<protein>
    <recommendedName>
        <fullName evidence="6">WRKY domain-containing protein</fullName>
    </recommendedName>
</protein>
<dbReference type="Pfam" id="PF03106">
    <property type="entry name" value="WRKY"/>
    <property type="match status" value="1"/>
</dbReference>
<evidence type="ECO:0000313" key="7">
    <source>
        <dbReference type="EMBL" id="THG17704.1"/>
    </source>
</evidence>
<keyword evidence="8" id="KW-1185">Reference proteome</keyword>
<dbReference type="GO" id="GO:0003700">
    <property type="term" value="F:DNA-binding transcription factor activity"/>
    <property type="evidence" value="ECO:0007669"/>
    <property type="project" value="InterPro"/>
</dbReference>
<accession>A0A4S4EN73</accession>
<sequence>MDSPESDSDYAATAAAANQSNFELSDFFEFDEEWAEGDHPPPPTPMVVSGYPQMNPVYAAGSAASHGINDAARGSSSHLSIYEGTSIIGDSGRSCGREKKEVKEKVAFKTQSEIEILDDGFKWRKYGKKMVKNSPNPRNYYRCSAEGCPVKKRVERDRDDPRYVITTYEGVHNHQGPSSTTITTKF</sequence>
<dbReference type="GO" id="GO:0005634">
    <property type="term" value="C:nucleus"/>
    <property type="evidence" value="ECO:0007669"/>
    <property type="project" value="UniProtKB-SubCell"/>
</dbReference>
<dbReference type="PROSITE" id="PS50811">
    <property type="entry name" value="WRKY"/>
    <property type="match status" value="1"/>
</dbReference>
<dbReference type="Proteomes" id="UP000306102">
    <property type="component" value="Unassembled WGS sequence"/>
</dbReference>
<comment type="caution">
    <text evidence="7">The sequence shown here is derived from an EMBL/GenBank/DDBJ whole genome shotgun (WGS) entry which is preliminary data.</text>
</comment>
<evidence type="ECO:0000256" key="4">
    <source>
        <dbReference type="ARBA" id="ARBA00023163"/>
    </source>
</evidence>
<evidence type="ECO:0000259" key="6">
    <source>
        <dbReference type="PROSITE" id="PS50811"/>
    </source>
</evidence>
<evidence type="ECO:0000256" key="3">
    <source>
        <dbReference type="ARBA" id="ARBA00023125"/>
    </source>
</evidence>